<dbReference type="InterPro" id="IPR025580">
    <property type="entry name" value="Gp46"/>
</dbReference>
<feature type="compositionally biased region" description="Basic and acidic residues" evidence="2">
    <location>
        <begin position="195"/>
        <end position="215"/>
    </location>
</feature>
<protein>
    <submittedName>
        <fullName evidence="3">DUF4355 domain-containing protein</fullName>
    </submittedName>
</protein>
<feature type="coiled-coil region" evidence="1">
    <location>
        <begin position="94"/>
        <end position="121"/>
    </location>
</feature>
<evidence type="ECO:0000256" key="2">
    <source>
        <dbReference type="SAM" id="MobiDB-lite"/>
    </source>
</evidence>
<dbReference type="Proteomes" id="UP001182303">
    <property type="component" value="Unassembled WGS sequence"/>
</dbReference>
<keyword evidence="1" id="KW-0175">Coiled coil</keyword>
<name>A0AAE4JVM4_CLOSG</name>
<dbReference type="RefSeq" id="WP_310943858.1">
    <property type="nucleotide sequence ID" value="NZ_JARUIS010000017.1"/>
</dbReference>
<dbReference type="Pfam" id="PF14265">
    <property type="entry name" value="DUF4355"/>
    <property type="match status" value="1"/>
</dbReference>
<proteinExistence type="predicted"/>
<comment type="caution">
    <text evidence="3">The sequence shown here is derived from an EMBL/GenBank/DDBJ whole genome shotgun (WGS) entry which is preliminary data.</text>
</comment>
<evidence type="ECO:0000256" key="1">
    <source>
        <dbReference type="SAM" id="Coils"/>
    </source>
</evidence>
<organism evidence="3 4">
    <name type="scientific">Clostridium sporogenes</name>
    <dbReference type="NCBI Taxonomy" id="1509"/>
    <lineage>
        <taxon>Bacteria</taxon>
        <taxon>Bacillati</taxon>
        <taxon>Bacillota</taxon>
        <taxon>Clostridia</taxon>
        <taxon>Eubacteriales</taxon>
        <taxon>Clostridiaceae</taxon>
        <taxon>Clostridium</taxon>
    </lineage>
</organism>
<feature type="region of interest" description="Disordered" evidence="2">
    <location>
        <begin position="164"/>
        <end position="215"/>
    </location>
</feature>
<evidence type="ECO:0000313" key="4">
    <source>
        <dbReference type="Proteomes" id="UP001182303"/>
    </source>
</evidence>
<reference evidence="3" key="1">
    <citation type="submission" date="2023-04" db="EMBL/GenBank/DDBJ databases">
        <title>Assessment of the microbiological origin of a defect in Grana Padano cheese.</title>
        <authorList>
            <person name="Zago M."/>
            <person name="Rossetti L."/>
            <person name="Bonvini B."/>
            <person name="Carminati D."/>
            <person name="Giraffa G."/>
        </authorList>
    </citation>
    <scope>NUCLEOTIDE SEQUENCE</scope>
    <source>
        <strain evidence="3">4990</strain>
    </source>
</reference>
<sequence>MLKSELLELIKDIEDDKDVDEILSASELANKFGGLDTFKQKINTDKDFKSYIDSLKDTHLSKGLDTWKANNLQNLIDEKIKELYPEEDPKDNELKKLKLEMENMKKEKIKEQLTNKALKKMTDEGLPTDLVDFLVGVDEDSTVKNIDLFKEKFTDKLETTVKERLKDNSYTPPSEGGGGDINPYAKESFSLTRQAELEKNDPEKAKSLRDLANKI</sequence>
<dbReference type="EMBL" id="JARUIS010000017">
    <property type="protein sequence ID" value="MDS1004179.1"/>
    <property type="molecule type" value="Genomic_DNA"/>
</dbReference>
<evidence type="ECO:0000313" key="3">
    <source>
        <dbReference type="EMBL" id="MDS1004179.1"/>
    </source>
</evidence>
<dbReference type="AlphaFoldDB" id="A0AAE4JVM4"/>
<accession>A0AAE4JVM4</accession>
<gene>
    <name evidence="3" type="ORF">P9J83_11825</name>
</gene>